<name>A0AA88AV95_FICCA</name>
<protein>
    <submittedName>
        <fullName evidence="2">Uncharacterized protein</fullName>
    </submittedName>
</protein>
<feature type="region of interest" description="Disordered" evidence="1">
    <location>
        <begin position="372"/>
        <end position="460"/>
    </location>
</feature>
<feature type="compositionally biased region" description="Pro residues" evidence="1">
    <location>
        <begin position="406"/>
        <end position="420"/>
    </location>
</feature>
<evidence type="ECO:0000313" key="2">
    <source>
        <dbReference type="EMBL" id="GMN52756.1"/>
    </source>
</evidence>
<keyword evidence="3" id="KW-1185">Reference proteome</keyword>
<feature type="compositionally biased region" description="Basic and acidic residues" evidence="1">
    <location>
        <begin position="445"/>
        <end position="456"/>
    </location>
</feature>
<dbReference type="AlphaFoldDB" id="A0AA88AV95"/>
<feature type="compositionally biased region" description="Basic and acidic residues" evidence="1">
    <location>
        <begin position="425"/>
        <end position="437"/>
    </location>
</feature>
<comment type="caution">
    <text evidence="2">The sequence shown here is derived from an EMBL/GenBank/DDBJ whole genome shotgun (WGS) entry which is preliminary data.</text>
</comment>
<dbReference type="Proteomes" id="UP001187192">
    <property type="component" value="Unassembled WGS sequence"/>
</dbReference>
<feature type="region of interest" description="Disordered" evidence="1">
    <location>
        <begin position="646"/>
        <end position="711"/>
    </location>
</feature>
<organism evidence="2 3">
    <name type="scientific">Ficus carica</name>
    <name type="common">Common fig</name>
    <dbReference type="NCBI Taxonomy" id="3494"/>
    <lineage>
        <taxon>Eukaryota</taxon>
        <taxon>Viridiplantae</taxon>
        <taxon>Streptophyta</taxon>
        <taxon>Embryophyta</taxon>
        <taxon>Tracheophyta</taxon>
        <taxon>Spermatophyta</taxon>
        <taxon>Magnoliopsida</taxon>
        <taxon>eudicotyledons</taxon>
        <taxon>Gunneridae</taxon>
        <taxon>Pentapetalae</taxon>
        <taxon>rosids</taxon>
        <taxon>fabids</taxon>
        <taxon>Rosales</taxon>
        <taxon>Moraceae</taxon>
        <taxon>Ficeae</taxon>
        <taxon>Ficus</taxon>
    </lineage>
</organism>
<evidence type="ECO:0000313" key="3">
    <source>
        <dbReference type="Proteomes" id="UP001187192"/>
    </source>
</evidence>
<feature type="compositionally biased region" description="Acidic residues" evidence="1">
    <location>
        <begin position="671"/>
        <end position="680"/>
    </location>
</feature>
<gene>
    <name evidence="2" type="ORF">TIFTF001_021886</name>
</gene>
<reference evidence="2" key="1">
    <citation type="submission" date="2023-07" db="EMBL/GenBank/DDBJ databases">
        <title>draft genome sequence of fig (Ficus carica).</title>
        <authorList>
            <person name="Takahashi T."/>
            <person name="Nishimura K."/>
        </authorList>
    </citation>
    <scope>NUCLEOTIDE SEQUENCE</scope>
</reference>
<proteinExistence type="predicted"/>
<dbReference type="EMBL" id="BTGU01000043">
    <property type="protein sequence ID" value="GMN52756.1"/>
    <property type="molecule type" value="Genomic_DNA"/>
</dbReference>
<feature type="compositionally biased region" description="Low complexity" evidence="1">
    <location>
        <begin position="392"/>
        <end position="405"/>
    </location>
</feature>
<accession>A0AA88AV95</accession>
<feature type="compositionally biased region" description="Acidic residues" evidence="1">
    <location>
        <begin position="646"/>
        <end position="659"/>
    </location>
</feature>
<sequence>MRINDQRVYRRADTEMVDLAGNRPVYSVDYFTTAVAPRYLAALREEFRIPDDVDLVVHGENDLPSHPPPGYITLSAEYFGAGLRLPFHPYLRRALYRLNVAPAQLNANVYRILVSCFVLWTKHFAAELPFRAFQNLYRMKSAPPSSGFYYFQGLKGTFITGCPDTDKQFKHLWFYAGGRWLHEHLAYTDFPPSERVPLVFRRGYVWTRAPHIPDMTLARVEALRELFDPERNQQGLLSLSSLAEHNWFGSSSTSGRADDQLRISQLETITIARLPEPTVHYHSRTGDIGATAVPDRSGVPKGVSVAMVHDPPSDDPSPRARGPRIADKDVDLVIRELFPARGLSIEEHIADRERRGTKRPSGEDRIARLQKMAKIDKGKGKSRTSDPPSRLVVPPITPTTRAVAPPAVPAPQAALPPAPLPTDCSESHSCRSRDDRQVAAPAPRSLRDDTRPRDVSTSEDELASDCAEKLIEGLCLAFSGSAAARGYVNRMADELKAAESEARHVRKAEKDGNAFRDAAREAQKKAKVRAKSAEGRVKSSEEWARIAKKDASNAEIARCELEEALRKAKSDLASAQAEHDRYVKVVLPAALEVARAQAVEDFLQSEDFNSRLVVEYQESIRDMKAGFTVANPSLVGVDWSFVSAESEETAAEEVPEEGEVSSAARAPEDVVVLDDPDEPATPEQPVIPEQPIVPEQPTSVQLGFSLPDQLD</sequence>
<evidence type="ECO:0000256" key="1">
    <source>
        <dbReference type="SAM" id="MobiDB-lite"/>
    </source>
</evidence>